<evidence type="ECO:0000313" key="3">
    <source>
        <dbReference type="Proteomes" id="UP000323930"/>
    </source>
</evidence>
<sequence length="188" mass="21792">MDRISPKFIEKSGVYSEEEIVLLKDEISFKQLKKHDFILKPGDVCSSLIYIVEGAIYQYKIDTDLEKNVLDLNIAHDWVIDKDSFTSRGASNLYIEAFDDCLIYELSIESIHALIAKSQSFLQLGKAFGEVSSRLNFFDNNLSPDEKYVYLQEHKPELLQKFPLKLIASYLKITPETLSRVRHRFFKS</sequence>
<keyword evidence="3" id="KW-1185">Reference proteome</keyword>
<name>A0A5D0HTI6_9FLAO</name>
<gene>
    <name evidence="2" type="ORF">FUA24_15015</name>
</gene>
<dbReference type="Pfam" id="PF00027">
    <property type="entry name" value="cNMP_binding"/>
    <property type="match status" value="1"/>
</dbReference>
<dbReference type="CDD" id="cd00038">
    <property type="entry name" value="CAP_ED"/>
    <property type="match status" value="1"/>
</dbReference>
<feature type="domain" description="Cyclic nucleotide-binding" evidence="1">
    <location>
        <begin position="30"/>
        <end position="117"/>
    </location>
</feature>
<dbReference type="InterPro" id="IPR018490">
    <property type="entry name" value="cNMP-bd_dom_sf"/>
</dbReference>
<dbReference type="InterPro" id="IPR014710">
    <property type="entry name" value="RmlC-like_jellyroll"/>
</dbReference>
<dbReference type="AlphaFoldDB" id="A0A5D0HTI6"/>
<dbReference type="EMBL" id="VSDQ01000679">
    <property type="protein sequence ID" value="TYA74625.1"/>
    <property type="molecule type" value="Genomic_DNA"/>
</dbReference>
<dbReference type="Gene3D" id="2.60.120.10">
    <property type="entry name" value="Jelly Rolls"/>
    <property type="match status" value="1"/>
</dbReference>
<dbReference type="Proteomes" id="UP000323930">
    <property type="component" value="Unassembled WGS sequence"/>
</dbReference>
<dbReference type="RefSeq" id="WP_148543745.1">
    <property type="nucleotide sequence ID" value="NZ_VSDQ01000679.1"/>
</dbReference>
<dbReference type="InterPro" id="IPR000595">
    <property type="entry name" value="cNMP-bd_dom"/>
</dbReference>
<reference evidence="2 3" key="1">
    <citation type="submission" date="2019-08" db="EMBL/GenBank/DDBJ databases">
        <title>Seonamhaeicola sediminis sp. nov., isolated from marine sediment.</title>
        <authorList>
            <person name="Cao W.R."/>
        </authorList>
    </citation>
    <scope>NUCLEOTIDE SEQUENCE [LARGE SCALE GENOMIC DNA]</scope>
    <source>
        <strain evidence="2 3">B011</strain>
    </source>
</reference>
<evidence type="ECO:0000259" key="1">
    <source>
        <dbReference type="Pfam" id="PF00027"/>
    </source>
</evidence>
<dbReference type="SUPFAM" id="SSF51206">
    <property type="entry name" value="cAMP-binding domain-like"/>
    <property type="match status" value="1"/>
</dbReference>
<comment type="caution">
    <text evidence="2">The sequence shown here is derived from an EMBL/GenBank/DDBJ whole genome shotgun (WGS) entry which is preliminary data.</text>
</comment>
<protein>
    <submittedName>
        <fullName evidence="2">Crp/Fnr family transcriptional regulator</fullName>
    </submittedName>
</protein>
<proteinExistence type="predicted"/>
<organism evidence="2 3">
    <name type="scientific">Seonamhaeicola marinus</name>
    <dbReference type="NCBI Taxonomy" id="1912246"/>
    <lineage>
        <taxon>Bacteria</taxon>
        <taxon>Pseudomonadati</taxon>
        <taxon>Bacteroidota</taxon>
        <taxon>Flavobacteriia</taxon>
        <taxon>Flavobacteriales</taxon>
        <taxon>Flavobacteriaceae</taxon>
    </lineage>
</organism>
<accession>A0A5D0HTI6</accession>
<dbReference type="OrthoDB" id="792939at2"/>
<evidence type="ECO:0000313" key="2">
    <source>
        <dbReference type="EMBL" id="TYA74625.1"/>
    </source>
</evidence>